<name>A0A226ED94_FOLCA</name>
<sequence length="225" mass="25945">MSLGVSRAQIYKFLPNFSQSVQHFLERDGMEAVKELGNIIVRYKLHSRLAVCLVHTHFSLTESEILVEAEEIETGVKISSPWKLEDNKFIPWSTTNRTKIHQTMCILPNTWIFQGNGDLNPIEFEATENEINDDSLFPKEFVSSLTRSYLMLKQFSDVSVLGIRKYSNKSNHFRYETSRLEERANCTHIVSSMDKIPASKTIPTIWYFDDKCIPYPDMFCGACSI</sequence>
<evidence type="ECO:0000313" key="2">
    <source>
        <dbReference type="Proteomes" id="UP000198287"/>
    </source>
</evidence>
<dbReference type="Proteomes" id="UP000198287">
    <property type="component" value="Unassembled WGS sequence"/>
</dbReference>
<reference evidence="1 2" key="1">
    <citation type="submission" date="2015-12" db="EMBL/GenBank/DDBJ databases">
        <title>The genome of Folsomia candida.</title>
        <authorList>
            <person name="Faddeeva A."/>
            <person name="Derks M.F."/>
            <person name="Anvar Y."/>
            <person name="Smit S."/>
            <person name="Van Straalen N."/>
            <person name="Roelofs D."/>
        </authorList>
    </citation>
    <scope>NUCLEOTIDE SEQUENCE [LARGE SCALE GENOMIC DNA]</scope>
    <source>
        <strain evidence="1 2">VU population</strain>
        <tissue evidence="1">Whole body</tissue>
    </source>
</reference>
<comment type="caution">
    <text evidence="1">The sequence shown here is derived from an EMBL/GenBank/DDBJ whole genome shotgun (WGS) entry which is preliminary data.</text>
</comment>
<dbReference type="EMBL" id="LNIX01000005">
    <property type="protein sequence ID" value="OXA54636.1"/>
    <property type="molecule type" value="Genomic_DNA"/>
</dbReference>
<accession>A0A226ED94</accession>
<proteinExistence type="predicted"/>
<evidence type="ECO:0000313" key="1">
    <source>
        <dbReference type="EMBL" id="OXA54636.1"/>
    </source>
</evidence>
<dbReference type="AlphaFoldDB" id="A0A226ED94"/>
<protein>
    <submittedName>
        <fullName evidence="1">Uncharacterized protein</fullName>
    </submittedName>
</protein>
<keyword evidence="2" id="KW-1185">Reference proteome</keyword>
<gene>
    <name evidence="1" type="ORF">Fcan01_10960</name>
</gene>
<organism evidence="1 2">
    <name type="scientific">Folsomia candida</name>
    <name type="common">Springtail</name>
    <dbReference type="NCBI Taxonomy" id="158441"/>
    <lineage>
        <taxon>Eukaryota</taxon>
        <taxon>Metazoa</taxon>
        <taxon>Ecdysozoa</taxon>
        <taxon>Arthropoda</taxon>
        <taxon>Hexapoda</taxon>
        <taxon>Collembola</taxon>
        <taxon>Entomobryomorpha</taxon>
        <taxon>Isotomoidea</taxon>
        <taxon>Isotomidae</taxon>
        <taxon>Proisotominae</taxon>
        <taxon>Folsomia</taxon>
    </lineage>
</organism>